<evidence type="ECO:0000313" key="2">
    <source>
        <dbReference type="Proteomes" id="UP000184600"/>
    </source>
</evidence>
<dbReference type="AlphaFoldDB" id="A0A1M7YW00"/>
<proteinExistence type="predicted"/>
<organism evidence="1 2">
    <name type="scientific">Vibrio quintilis</name>
    <dbReference type="NCBI Taxonomy" id="1117707"/>
    <lineage>
        <taxon>Bacteria</taxon>
        <taxon>Pseudomonadati</taxon>
        <taxon>Pseudomonadota</taxon>
        <taxon>Gammaproteobacteria</taxon>
        <taxon>Vibrionales</taxon>
        <taxon>Vibrionaceae</taxon>
        <taxon>Vibrio</taxon>
    </lineage>
</organism>
<evidence type="ECO:0000313" key="1">
    <source>
        <dbReference type="EMBL" id="SHO56880.1"/>
    </source>
</evidence>
<protein>
    <recommendedName>
        <fullName evidence="3">TIR domain-containing protein</fullName>
    </recommendedName>
</protein>
<keyword evidence="2" id="KW-1185">Reference proteome</keyword>
<dbReference type="InterPro" id="IPR059206">
    <property type="entry name" value="Sll1717-like"/>
</dbReference>
<gene>
    <name evidence="1" type="ORF">VQ7734_02649</name>
</gene>
<evidence type="ECO:0008006" key="3">
    <source>
        <dbReference type="Google" id="ProtNLM"/>
    </source>
</evidence>
<dbReference type="InterPro" id="IPR035897">
    <property type="entry name" value="Toll_tir_struct_dom_sf"/>
</dbReference>
<dbReference type="SUPFAM" id="SSF52200">
    <property type="entry name" value="Toll/Interleukin receptor TIR domain"/>
    <property type="match status" value="1"/>
</dbReference>
<sequence>MKKIANCFISYCHEDIDRESLEHLVSRFEEESSGKIKFHTDYSLSAGDDLPKYMELLEYVDGTIMIFTPAYKNKIQDRKGGVYKEFSIIMNRYYELEREANIQTDKPQDKDDIFKSKVKSIKSPFCLIPIVFSSTHENSVPKELYDKLSLDFTSYRALSKGGKIVESEENRKKHIKLIRNIISEIFTYNSLESDDTKKQFHNIMNNFFEETKFERVKNNPWFYNNFSAAFVKTHAYKKLKRQTSYILIGRKGSGKTTISNHVGVEDKSKYKQHINIDVNEINLEYIYGFLFSDQIYEEFNITINQLEMFEISWMLYIYISCFEVVVHEYKNYNGENIYADDLKILRDFLISIDSSGEVNKEGLFIWCYSAVLEYKEKVLELLSDDPKKFYYEMRRDFSIKNVINNIFTTQVIESFRNILKSCSKKIFISLDGFDTKFEEFRNKTHFYASSPDEKSKRYSMEIDWLRAYIHIVMEIKSGKGMCIPEMNNAIDFCVVVPKERFIEVKRQERDSIVYLGKEHHIMWSGIELSIMLRKRLELLSEYKSLNTDKPHERLNDVLSNAFPHIPDKSIINISGKEFTIDLFVDVLRHTFWRPREILAYFAKIISVLNDYKNRDIKITNFAIDKCISGTTREIVNSEFINEFKNHCTNISEVVGLFRKSTQILSIEKLKNILNSVSLEFVNELEPCTDFKEKISFLYDIGFIGISANEEKVKSQKLLNKDFFSFTEKEEIFDLISMDDFDGCDFIIHPIFCEYLNLNTEKQRLTMDINWEYLYQQESQIVYR</sequence>
<dbReference type="OrthoDB" id="9179688at2"/>
<dbReference type="NCBIfam" id="NF047389">
    <property type="entry name" value="ATPase_Sll1717"/>
    <property type="match status" value="1"/>
</dbReference>
<accession>A0A1M7YW00</accession>
<reference evidence="2" key="1">
    <citation type="submission" date="2016-12" db="EMBL/GenBank/DDBJ databases">
        <authorList>
            <person name="Rodrigo-Torres L."/>
            <person name="Arahal R.D."/>
            <person name="Lucena T."/>
        </authorList>
    </citation>
    <scope>NUCLEOTIDE SEQUENCE [LARGE SCALE GENOMIC DNA]</scope>
</reference>
<dbReference type="Proteomes" id="UP000184600">
    <property type="component" value="Unassembled WGS sequence"/>
</dbReference>
<dbReference type="RefSeq" id="WP_073583311.1">
    <property type="nucleotide sequence ID" value="NZ_AP024897.1"/>
</dbReference>
<dbReference type="Gene3D" id="3.40.50.10140">
    <property type="entry name" value="Toll/interleukin-1 receptor homology (TIR) domain"/>
    <property type="match status" value="1"/>
</dbReference>
<dbReference type="EMBL" id="FRFG01000029">
    <property type="protein sequence ID" value="SHO56880.1"/>
    <property type="molecule type" value="Genomic_DNA"/>
</dbReference>
<name>A0A1M7YW00_9VIBR</name>